<evidence type="ECO:0000259" key="1">
    <source>
        <dbReference type="Pfam" id="PF12804"/>
    </source>
</evidence>
<dbReference type="AlphaFoldDB" id="A0A2W1P0Z5"/>
<evidence type="ECO:0000313" key="3">
    <source>
        <dbReference type="Proteomes" id="UP000214746"/>
    </source>
</evidence>
<dbReference type="PANTHER" id="PTHR43777">
    <property type="entry name" value="MOLYBDENUM COFACTOR CYTIDYLYLTRANSFERASE"/>
    <property type="match status" value="1"/>
</dbReference>
<reference evidence="2" key="1">
    <citation type="submission" date="2018-06" db="EMBL/GenBank/DDBJ databases">
        <title>Paenibacillus xerothermodurans sp. nov. an extremely dry heat resistant spore forming bacterium isolated from the soil of Cape Canaveral, Florida.</title>
        <authorList>
            <person name="Seuylemezian A."/>
            <person name="Kaur N."/>
            <person name="Patil P."/>
            <person name="Patil P."/>
            <person name="Mayilraj S."/>
            <person name="Vaishampayan P."/>
        </authorList>
    </citation>
    <scope>NUCLEOTIDE SEQUENCE [LARGE SCALE GENOMIC DNA]</scope>
    <source>
        <strain evidence="2">ATCC 27380</strain>
    </source>
</reference>
<organism evidence="2 3">
    <name type="scientific">Paenibacillus xerothermodurans</name>
    <dbReference type="NCBI Taxonomy" id="1977292"/>
    <lineage>
        <taxon>Bacteria</taxon>
        <taxon>Bacillati</taxon>
        <taxon>Bacillota</taxon>
        <taxon>Bacilli</taxon>
        <taxon>Bacillales</taxon>
        <taxon>Paenibacillaceae</taxon>
        <taxon>Paenibacillus</taxon>
    </lineage>
</organism>
<dbReference type="EMBL" id="NHRJ02000005">
    <property type="protein sequence ID" value="PZE20758.1"/>
    <property type="molecule type" value="Genomic_DNA"/>
</dbReference>
<accession>A0A2W1P0Z5</accession>
<keyword evidence="3" id="KW-1185">Reference proteome</keyword>
<proteinExistence type="predicted"/>
<dbReference type="OrthoDB" id="285216at2"/>
<sequence length="203" mass="22328">MRQGTWLVILAGGYSRRMGPGIRKLLLPIGEEAMLRHVTSKALLTKASGVAVVVNAEFPELAECIGDLPVVILPNYNAALGMSSSLRIAIDYFVRIAAQGACVMLADQPGMEPAVIDEVMDRYEETEAKLVQAAYQGKPGHPVLFSPHLFEELRQIIGDKGAREIIRKYAEARELVHISGDEPQDIDIYEDYESWMAKGGCLN</sequence>
<feature type="domain" description="MobA-like NTP transferase" evidence="1">
    <location>
        <begin position="8"/>
        <end position="170"/>
    </location>
</feature>
<dbReference type="CDD" id="cd04182">
    <property type="entry name" value="GT_2_like_f"/>
    <property type="match status" value="1"/>
</dbReference>
<dbReference type="InterPro" id="IPR025877">
    <property type="entry name" value="MobA-like_NTP_Trfase"/>
</dbReference>
<comment type="caution">
    <text evidence="2">The sequence shown here is derived from an EMBL/GenBank/DDBJ whole genome shotgun (WGS) entry which is preliminary data.</text>
</comment>
<dbReference type="InterPro" id="IPR029044">
    <property type="entry name" value="Nucleotide-diphossugar_trans"/>
</dbReference>
<dbReference type="Pfam" id="PF12804">
    <property type="entry name" value="NTP_transf_3"/>
    <property type="match status" value="1"/>
</dbReference>
<protein>
    <submittedName>
        <fullName evidence="2">Nucleotidyltransferase family protein</fullName>
    </submittedName>
</protein>
<dbReference type="Proteomes" id="UP000214746">
    <property type="component" value="Unassembled WGS sequence"/>
</dbReference>
<dbReference type="PANTHER" id="PTHR43777:SF1">
    <property type="entry name" value="MOLYBDENUM COFACTOR CYTIDYLYLTRANSFERASE"/>
    <property type="match status" value="1"/>
</dbReference>
<name>A0A2W1P0Z5_PAEXE</name>
<evidence type="ECO:0000313" key="2">
    <source>
        <dbReference type="EMBL" id="PZE20758.1"/>
    </source>
</evidence>
<gene>
    <name evidence="2" type="ORF">CBW46_011385</name>
</gene>
<dbReference type="SUPFAM" id="SSF53448">
    <property type="entry name" value="Nucleotide-diphospho-sugar transferases"/>
    <property type="match status" value="1"/>
</dbReference>
<dbReference type="Gene3D" id="3.90.550.10">
    <property type="entry name" value="Spore Coat Polysaccharide Biosynthesis Protein SpsA, Chain A"/>
    <property type="match status" value="1"/>
</dbReference>
<dbReference type="GO" id="GO:0016779">
    <property type="term" value="F:nucleotidyltransferase activity"/>
    <property type="evidence" value="ECO:0007669"/>
    <property type="project" value="UniProtKB-ARBA"/>
</dbReference>